<organism evidence="3 4">
    <name type="scientific">Novosphingobium pituita</name>
    <dbReference type="NCBI Taxonomy" id="3056842"/>
    <lineage>
        <taxon>Bacteria</taxon>
        <taxon>Pseudomonadati</taxon>
        <taxon>Pseudomonadota</taxon>
        <taxon>Alphaproteobacteria</taxon>
        <taxon>Sphingomonadales</taxon>
        <taxon>Sphingomonadaceae</taxon>
        <taxon>Novosphingobium</taxon>
    </lineage>
</organism>
<comment type="caution">
    <text evidence="3">The sequence shown here is derived from an EMBL/GenBank/DDBJ whole genome shotgun (WGS) entry which is preliminary data.</text>
</comment>
<evidence type="ECO:0000256" key="1">
    <source>
        <dbReference type="SAM" id="MobiDB-lite"/>
    </source>
</evidence>
<feature type="region of interest" description="Disordered" evidence="1">
    <location>
        <begin position="1"/>
        <end position="33"/>
    </location>
</feature>
<dbReference type="PANTHER" id="PTHR45947">
    <property type="entry name" value="SULFOQUINOVOSYL TRANSFERASE SQD2"/>
    <property type="match status" value="1"/>
</dbReference>
<dbReference type="Pfam" id="PF13439">
    <property type="entry name" value="Glyco_transf_4"/>
    <property type="match status" value="1"/>
</dbReference>
<dbReference type="Gene3D" id="3.40.50.2000">
    <property type="entry name" value="Glycogen Phosphorylase B"/>
    <property type="match status" value="2"/>
</dbReference>
<dbReference type="Proteomes" id="UP001187221">
    <property type="component" value="Unassembled WGS sequence"/>
</dbReference>
<dbReference type="SUPFAM" id="SSF53756">
    <property type="entry name" value="UDP-Glycosyltransferase/glycogen phosphorylase"/>
    <property type="match status" value="1"/>
</dbReference>
<evidence type="ECO:0000259" key="2">
    <source>
        <dbReference type="Pfam" id="PF13439"/>
    </source>
</evidence>
<feature type="compositionally biased region" description="Pro residues" evidence="1">
    <location>
        <begin position="1"/>
        <end position="21"/>
    </location>
</feature>
<gene>
    <name evidence="3" type="ORF">NUTIK01_13670</name>
</gene>
<dbReference type="Pfam" id="PF13692">
    <property type="entry name" value="Glyco_trans_1_4"/>
    <property type="match status" value="1"/>
</dbReference>
<evidence type="ECO:0000313" key="3">
    <source>
        <dbReference type="EMBL" id="GMM60590.1"/>
    </source>
</evidence>
<dbReference type="InterPro" id="IPR028098">
    <property type="entry name" value="Glyco_trans_4-like_N"/>
</dbReference>
<sequence>MSEPGLPPAPAEPAFPAPAEPAFPVGVGSGGNAEAGTGTGTGIVWGHRAAIMAQAAIMQAAPGEPLPPPADGKQAAMIQLELLPSEPPGDDPSSAEFVGGDLPFAAQAEAALPDPVEEAAPDGLTPDGATPDRRATMQPADGLGLRDRPLTPITLRQGLDNEGGLILPPPSPATALSPCPGGAQDDPRRRFRRVAIVHYWLVTMRGGERVLERLLRLFPEADIFTHVYDPSAMSDTIRAHKVTTSFIQKLPGARRHYQSYLPLMPMALEHLDLRGYDLVISSESGPAKGVIAAPDALHLSYVHSPMRYLWDHYHDYREATGPLGRALMPLLCHRLRAWDMHSAARVDRILANSRFVQRRIAKAWRRDAHVLHPPVEVDLFSRAEAVGPAYLWVGQMVPYKRPDLAIDAFNALGLPLVMVGDGPLAQAMRRRAGPTITILPRLDFQALRRAYAQCRALVFPAEEDFGIVPVEVMASGRPVLAYAGGGALDSVTAGVSGQFFAEQTVASLIAGVEAMEAWLPGFSPQAAQADARRFAPAHFDEGILNALR</sequence>
<evidence type="ECO:0000313" key="4">
    <source>
        <dbReference type="Proteomes" id="UP001187221"/>
    </source>
</evidence>
<accession>A0ABQ6P6T6</accession>
<reference evidence="3 4" key="1">
    <citation type="submission" date="2023-06" db="EMBL/GenBank/DDBJ databases">
        <title>Draft genome sequence of Novosphingobium sp. strain IK01.</title>
        <authorList>
            <person name="Hatamoto M."/>
            <person name="Ikarashi T."/>
            <person name="Yamaguchi T."/>
        </authorList>
    </citation>
    <scope>NUCLEOTIDE SEQUENCE [LARGE SCALE GENOMIC DNA]</scope>
    <source>
        <strain evidence="3 4">IK01</strain>
    </source>
</reference>
<dbReference type="EMBL" id="BTFW01000001">
    <property type="protein sequence ID" value="GMM60590.1"/>
    <property type="molecule type" value="Genomic_DNA"/>
</dbReference>
<dbReference type="InterPro" id="IPR050194">
    <property type="entry name" value="Glycosyltransferase_grp1"/>
</dbReference>
<dbReference type="RefSeq" id="WP_317974376.1">
    <property type="nucleotide sequence ID" value="NZ_BTFW01000001.1"/>
</dbReference>
<feature type="region of interest" description="Disordered" evidence="1">
    <location>
        <begin position="117"/>
        <end position="148"/>
    </location>
</feature>
<feature type="domain" description="Glycosyltransferase subfamily 4-like N-terminal" evidence="2">
    <location>
        <begin position="205"/>
        <end position="378"/>
    </location>
</feature>
<protein>
    <recommendedName>
        <fullName evidence="2">Glycosyltransferase subfamily 4-like N-terminal domain-containing protein</fullName>
    </recommendedName>
</protein>
<name>A0ABQ6P6T6_9SPHN</name>
<dbReference type="PANTHER" id="PTHR45947:SF3">
    <property type="entry name" value="SULFOQUINOVOSYL TRANSFERASE SQD2"/>
    <property type="match status" value="1"/>
</dbReference>
<keyword evidence="4" id="KW-1185">Reference proteome</keyword>
<proteinExistence type="predicted"/>